<sequence length="78" mass="8301">MDKAIDDANQRIFANIIDTGWEQTYLVPVMPLDKAAHRHIPDSTAAAVLGAAALSEHQQASVRSSDESGGQVTIASQL</sequence>
<comment type="caution">
    <text evidence="2">The sequence shown here is derived from an EMBL/GenBank/DDBJ whole genome shotgun (WGS) entry which is preliminary data.</text>
</comment>
<dbReference type="Proteomes" id="UP000241206">
    <property type="component" value="Unassembled WGS sequence"/>
</dbReference>
<evidence type="ECO:0000313" key="2">
    <source>
        <dbReference type="EMBL" id="PTD24776.1"/>
    </source>
</evidence>
<dbReference type="EMBL" id="PHHF01000030">
    <property type="protein sequence ID" value="PTD24776.1"/>
    <property type="molecule type" value="Genomic_DNA"/>
</dbReference>
<dbReference type="AlphaFoldDB" id="A0A2T4I4V1"/>
<name>A0A2T4I4V1_9SPHN</name>
<organism evidence="2 3">
    <name type="scientific">Edaphosphingomonas fennica</name>
    <dbReference type="NCBI Taxonomy" id="114404"/>
    <lineage>
        <taxon>Bacteria</taxon>
        <taxon>Pseudomonadati</taxon>
        <taxon>Pseudomonadota</taxon>
        <taxon>Alphaproteobacteria</taxon>
        <taxon>Sphingomonadales</taxon>
        <taxon>Rhizorhabdaceae</taxon>
        <taxon>Edaphosphingomonas</taxon>
    </lineage>
</organism>
<evidence type="ECO:0000313" key="3">
    <source>
        <dbReference type="Proteomes" id="UP000241206"/>
    </source>
</evidence>
<reference evidence="2 3" key="1">
    <citation type="submission" date="2017-11" db="EMBL/GenBank/DDBJ databases">
        <title>Sphingomonas oleivorans sp. nov., isolated from oil-contaminated soil.</title>
        <authorList>
            <person name="Wang L."/>
            <person name="Chen L."/>
        </authorList>
    </citation>
    <scope>NUCLEOTIDE SEQUENCE [LARGE SCALE GENOMIC DNA]</scope>
    <source>
        <strain evidence="2 3">K101</strain>
    </source>
</reference>
<evidence type="ECO:0000256" key="1">
    <source>
        <dbReference type="SAM" id="MobiDB-lite"/>
    </source>
</evidence>
<feature type="region of interest" description="Disordered" evidence="1">
    <location>
        <begin position="59"/>
        <end position="78"/>
    </location>
</feature>
<gene>
    <name evidence="2" type="ORF">CV103_07095</name>
</gene>
<proteinExistence type="predicted"/>
<protein>
    <submittedName>
        <fullName evidence="2">Uncharacterized protein</fullName>
    </submittedName>
</protein>
<dbReference type="RefSeq" id="WP_170112577.1">
    <property type="nucleotide sequence ID" value="NZ_PHHF01000030.1"/>
</dbReference>
<keyword evidence="3" id="KW-1185">Reference proteome</keyword>
<accession>A0A2T4I4V1</accession>